<evidence type="ECO:0000259" key="2">
    <source>
        <dbReference type="Pfam" id="PF13511"/>
    </source>
</evidence>
<dbReference type="Pfam" id="PF13511">
    <property type="entry name" value="DUF4124"/>
    <property type="match status" value="1"/>
</dbReference>
<evidence type="ECO:0000256" key="1">
    <source>
        <dbReference type="SAM" id="MobiDB-lite"/>
    </source>
</evidence>
<dbReference type="Proteomes" id="UP000601990">
    <property type="component" value="Unassembled WGS sequence"/>
</dbReference>
<organism evidence="3 4">
    <name type="scientific">Aromatoleum buckelii</name>
    <dbReference type="NCBI Taxonomy" id="200254"/>
    <lineage>
        <taxon>Bacteria</taxon>
        <taxon>Pseudomonadati</taxon>
        <taxon>Pseudomonadota</taxon>
        <taxon>Betaproteobacteria</taxon>
        <taxon>Rhodocyclales</taxon>
        <taxon>Rhodocyclaceae</taxon>
        <taxon>Aromatoleum</taxon>
    </lineage>
</organism>
<dbReference type="EMBL" id="WTVH01000001">
    <property type="protein sequence ID" value="NMF91858.1"/>
    <property type="molecule type" value="Genomic_DNA"/>
</dbReference>
<protein>
    <submittedName>
        <fullName evidence="3">DUF4124 domain-containing protein</fullName>
    </submittedName>
</protein>
<accession>A0ABX1MZ87</accession>
<evidence type="ECO:0000313" key="3">
    <source>
        <dbReference type="EMBL" id="NMF91858.1"/>
    </source>
</evidence>
<sequence length="140" mass="16031">MLALHPSAQGQVYQCRESGRIVFSGTPCDADSAPLEVKPAAGDYNQLDDRRARSRTETGRVELRRIDDERAARRRDAAAENELRQKAESDRCLQIREDRARAQRLAKARRPSDNARSERETAEKLSEREFFECRRTGGLR</sequence>
<dbReference type="InterPro" id="IPR025392">
    <property type="entry name" value="DUF4124"/>
</dbReference>
<gene>
    <name evidence="3" type="ORF">GO608_00745</name>
</gene>
<comment type="caution">
    <text evidence="3">The sequence shown here is derived from an EMBL/GenBank/DDBJ whole genome shotgun (WGS) entry which is preliminary data.</text>
</comment>
<feature type="region of interest" description="Disordered" evidence="1">
    <location>
        <begin position="30"/>
        <end position="127"/>
    </location>
</feature>
<feature type="compositionally biased region" description="Basic and acidic residues" evidence="1">
    <location>
        <begin position="110"/>
        <end position="127"/>
    </location>
</feature>
<dbReference type="RefSeq" id="WP_169197191.1">
    <property type="nucleotide sequence ID" value="NZ_WTVH02000008.1"/>
</dbReference>
<proteinExistence type="predicted"/>
<reference evidence="3" key="1">
    <citation type="submission" date="2019-12" db="EMBL/GenBank/DDBJ databases">
        <title>Comparative genomics gives insights into the taxonomy of the Azoarcus-Aromatoleum group and reveals separate origins of nif in the plant-associated Azoarcus and non-plant-associated Aromatoleum sub-groups.</title>
        <authorList>
            <person name="Lafos M."/>
            <person name="Maluk M."/>
            <person name="Batista M."/>
            <person name="Junghare M."/>
            <person name="Carmona M."/>
            <person name="Faoro H."/>
            <person name="Cruz L.M."/>
            <person name="Battistoni F."/>
            <person name="De Souza E."/>
            <person name="Pedrosa F."/>
            <person name="Chen W.-M."/>
            <person name="Poole P.S."/>
            <person name="Dixon R.A."/>
            <person name="James E.K."/>
        </authorList>
    </citation>
    <scope>NUCLEOTIDE SEQUENCE</scope>
    <source>
        <strain evidence="3">U120</strain>
    </source>
</reference>
<evidence type="ECO:0000313" key="4">
    <source>
        <dbReference type="Proteomes" id="UP000601990"/>
    </source>
</evidence>
<feature type="domain" description="DUF4124" evidence="2">
    <location>
        <begin position="2"/>
        <end position="40"/>
    </location>
</feature>
<feature type="compositionally biased region" description="Basic and acidic residues" evidence="1">
    <location>
        <begin position="47"/>
        <end position="101"/>
    </location>
</feature>
<keyword evidence="4" id="KW-1185">Reference proteome</keyword>
<name>A0ABX1MZ87_9RHOO</name>